<dbReference type="Proteomes" id="UP000017246">
    <property type="component" value="Unassembled WGS sequence"/>
</dbReference>
<reference evidence="10" key="1">
    <citation type="journal article" date="2013" name="Nature">
        <title>The genomes of four tapeworm species reveal adaptations to parasitism.</title>
        <authorList>
            <person name="Tsai I.J."/>
            <person name="Zarowiecki M."/>
            <person name="Holroyd N."/>
            <person name="Garciarrubio A."/>
            <person name="Sanchez-Flores A."/>
            <person name="Brooks K.L."/>
            <person name="Tracey A."/>
            <person name="Bobes R.J."/>
            <person name="Fragoso G."/>
            <person name="Sciutto E."/>
            <person name="Aslett M."/>
            <person name="Beasley H."/>
            <person name="Bennett H.M."/>
            <person name="Cai J."/>
            <person name="Camicia F."/>
            <person name="Clark R."/>
            <person name="Cucher M."/>
            <person name="De Silva N."/>
            <person name="Day T.A."/>
            <person name="Deplazes P."/>
            <person name="Estrada K."/>
            <person name="Fernandez C."/>
            <person name="Holland P.W."/>
            <person name="Hou J."/>
            <person name="Hu S."/>
            <person name="Huckvale T."/>
            <person name="Hung S.S."/>
            <person name="Kamenetzky L."/>
            <person name="Keane J.A."/>
            <person name="Kiss F."/>
            <person name="Koziol U."/>
            <person name="Lambert O."/>
            <person name="Liu K."/>
            <person name="Luo X."/>
            <person name="Luo Y."/>
            <person name="Macchiaroli N."/>
            <person name="Nichol S."/>
            <person name="Paps J."/>
            <person name="Parkinson J."/>
            <person name="Pouchkina-Stantcheva N."/>
            <person name="Riddiford N."/>
            <person name="Rosenzvit M."/>
            <person name="Salinas G."/>
            <person name="Wasmuth J.D."/>
            <person name="Zamanian M."/>
            <person name="Zheng Y."/>
            <person name="Cai X."/>
            <person name="Soberon X."/>
            <person name="Olson P.D."/>
            <person name="Laclette J.P."/>
            <person name="Brehm K."/>
            <person name="Berriman M."/>
            <person name="Garciarrubio A."/>
            <person name="Bobes R.J."/>
            <person name="Fragoso G."/>
            <person name="Sanchez-Flores A."/>
            <person name="Estrada K."/>
            <person name="Cevallos M.A."/>
            <person name="Morett E."/>
            <person name="Gonzalez V."/>
            <person name="Portillo T."/>
            <person name="Ochoa-Leyva A."/>
            <person name="Jose M.V."/>
            <person name="Sciutto E."/>
            <person name="Landa A."/>
            <person name="Jimenez L."/>
            <person name="Valdes V."/>
            <person name="Carrero J.C."/>
            <person name="Larralde C."/>
            <person name="Morales-Montor J."/>
            <person name="Limon-Lason J."/>
            <person name="Soberon X."/>
            <person name="Laclette J.P."/>
        </authorList>
    </citation>
    <scope>NUCLEOTIDE SEQUENCE [LARGE SCALE GENOMIC DNA]</scope>
</reference>
<dbReference type="GO" id="GO:0000183">
    <property type="term" value="P:rDNA heterochromatin formation"/>
    <property type="evidence" value="ECO:0007669"/>
    <property type="project" value="TreeGrafter"/>
</dbReference>
<protein>
    <recommendedName>
        <fullName evidence="3 9">Ribosomal RNA-processing protein 8</fullName>
        <ecNumber evidence="9">2.1.1.-</ecNumber>
    </recommendedName>
</protein>
<reference evidence="10" key="2">
    <citation type="submission" date="2015-11" db="EMBL/GenBank/DDBJ databases">
        <authorList>
            <person name="Zhang Y."/>
            <person name="Guo Z."/>
        </authorList>
    </citation>
    <scope>NUCLEOTIDE SEQUENCE</scope>
</reference>
<evidence type="ECO:0000256" key="9">
    <source>
        <dbReference type="RuleBase" id="RU365074"/>
    </source>
</evidence>
<dbReference type="FunFam" id="1.10.10.2150:FF:000001">
    <property type="entry name" value="Ribosomal RNA-processing protein 8"/>
    <property type="match status" value="1"/>
</dbReference>
<keyword evidence="11" id="KW-1185">Reference proteome</keyword>
<evidence type="ECO:0000256" key="6">
    <source>
        <dbReference type="ARBA" id="ARBA00022679"/>
    </source>
</evidence>
<evidence type="ECO:0000256" key="1">
    <source>
        <dbReference type="ARBA" id="ARBA00004604"/>
    </source>
</evidence>
<dbReference type="GO" id="GO:0042149">
    <property type="term" value="P:cellular response to glucose starvation"/>
    <property type="evidence" value="ECO:0007669"/>
    <property type="project" value="TreeGrafter"/>
</dbReference>
<keyword evidence="4 9" id="KW-0698">rRNA processing</keyword>
<keyword evidence="8 9" id="KW-0539">Nucleus</keyword>
<dbReference type="GO" id="GO:0032259">
    <property type="term" value="P:methylation"/>
    <property type="evidence" value="ECO:0007669"/>
    <property type="project" value="UniProtKB-KW"/>
</dbReference>
<gene>
    <name evidence="10" type="ORF">EmuJ_000954200</name>
</gene>
<dbReference type="InterPro" id="IPR029063">
    <property type="entry name" value="SAM-dependent_MTases_sf"/>
</dbReference>
<evidence type="ECO:0000256" key="7">
    <source>
        <dbReference type="ARBA" id="ARBA00022691"/>
    </source>
</evidence>
<evidence type="ECO:0000256" key="5">
    <source>
        <dbReference type="ARBA" id="ARBA00022603"/>
    </source>
</evidence>
<dbReference type="EC" id="2.1.1.-" evidence="9"/>
<comment type="function">
    <text evidence="9">Probable methyltransferase required to silence rDNA.</text>
</comment>
<dbReference type="OrthoDB" id="10258825at2759"/>
<dbReference type="GO" id="GO:0046015">
    <property type="term" value="P:regulation of transcription by glucose"/>
    <property type="evidence" value="ECO:0007669"/>
    <property type="project" value="TreeGrafter"/>
</dbReference>
<evidence type="ECO:0000256" key="3">
    <source>
        <dbReference type="ARBA" id="ARBA00020203"/>
    </source>
</evidence>
<dbReference type="PANTHER" id="PTHR12787:SF0">
    <property type="entry name" value="RIBOSOMAL RNA-PROCESSING PROTEIN 8"/>
    <property type="match status" value="1"/>
</dbReference>
<dbReference type="STRING" id="6211.A0A068YAN1"/>
<dbReference type="OMA" id="KWPTNPL"/>
<evidence type="ECO:0000256" key="4">
    <source>
        <dbReference type="ARBA" id="ARBA00022552"/>
    </source>
</evidence>
<evidence type="ECO:0000313" key="11">
    <source>
        <dbReference type="Proteomes" id="UP000017246"/>
    </source>
</evidence>
<dbReference type="PANTHER" id="PTHR12787">
    <property type="entry name" value="RIBOSOMAL RNA-PROCESSING PROTEIN 8"/>
    <property type="match status" value="1"/>
</dbReference>
<dbReference type="GO" id="GO:0006364">
    <property type="term" value="P:rRNA processing"/>
    <property type="evidence" value="ECO:0007669"/>
    <property type="project" value="UniProtKB-UniRule"/>
</dbReference>
<dbReference type="EMBL" id="LN902842">
    <property type="protein sequence ID" value="CDS41858.1"/>
    <property type="molecule type" value="Genomic_DNA"/>
</dbReference>
<keyword evidence="7 9" id="KW-0949">S-adenosyl-L-methionine</keyword>
<accession>A0A068YAN1</accession>
<name>A0A068YAN1_ECHMU</name>
<dbReference type="eggNOG" id="KOG3045">
    <property type="taxonomic scope" value="Eukaryota"/>
</dbReference>
<dbReference type="InterPro" id="IPR042036">
    <property type="entry name" value="RRP8_N"/>
</dbReference>
<keyword evidence="6 9" id="KW-0808">Transferase</keyword>
<evidence type="ECO:0000313" key="10">
    <source>
        <dbReference type="EMBL" id="CDS41858.1"/>
    </source>
</evidence>
<dbReference type="GO" id="GO:0033553">
    <property type="term" value="C:rDNA heterochromatin"/>
    <property type="evidence" value="ECO:0007669"/>
    <property type="project" value="TreeGrafter"/>
</dbReference>
<dbReference type="Gene3D" id="3.40.50.150">
    <property type="entry name" value="Vaccinia Virus protein VP39"/>
    <property type="match status" value="1"/>
</dbReference>
<comment type="subcellular location">
    <subcellularLocation>
        <location evidence="1 9">Nucleus</location>
        <location evidence="1 9">Nucleolus</location>
    </subcellularLocation>
</comment>
<organism evidence="10 11">
    <name type="scientific">Echinococcus multilocularis</name>
    <name type="common">Fox tapeworm</name>
    <dbReference type="NCBI Taxonomy" id="6211"/>
    <lineage>
        <taxon>Eukaryota</taxon>
        <taxon>Metazoa</taxon>
        <taxon>Spiralia</taxon>
        <taxon>Lophotrochozoa</taxon>
        <taxon>Platyhelminthes</taxon>
        <taxon>Cestoda</taxon>
        <taxon>Eucestoda</taxon>
        <taxon>Cyclophyllidea</taxon>
        <taxon>Taeniidae</taxon>
        <taxon>Echinococcus</taxon>
    </lineage>
</organism>
<dbReference type="GO" id="GO:0005730">
    <property type="term" value="C:nucleolus"/>
    <property type="evidence" value="ECO:0007669"/>
    <property type="project" value="UniProtKB-SubCell"/>
</dbReference>
<evidence type="ECO:0000256" key="2">
    <source>
        <dbReference type="ARBA" id="ARBA00006301"/>
    </source>
</evidence>
<dbReference type="InterPro" id="IPR007823">
    <property type="entry name" value="RRP8"/>
</dbReference>
<dbReference type="GO" id="GO:0005677">
    <property type="term" value="C:chromatin silencing complex"/>
    <property type="evidence" value="ECO:0007669"/>
    <property type="project" value="TreeGrafter"/>
</dbReference>
<evidence type="ECO:0000256" key="8">
    <source>
        <dbReference type="ARBA" id="ARBA00023242"/>
    </source>
</evidence>
<proteinExistence type="inferred from homology"/>
<dbReference type="GO" id="GO:0008168">
    <property type="term" value="F:methyltransferase activity"/>
    <property type="evidence" value="ECO:0007669"/>
    <property type="project" value="UniProtKB-KW"/>
</dbReference>
<dbReference type="SUPFAM" id="SSF53335">
    <property type="entry name" value="S-adenosyl-L-methionine-dependent methyltransferases"/>
    <property type="match status" value="1"/>
</dbReference>
<sequence length="285" mass="32282">MDSSYLRGLRVALKASEAPLKVTLSKKHKLKTKNKSKGGGVRSREYGHEGEDILTSEIRASMFRFLNEKLYKCSSEDASRYFSENPYAFKVYHEGFQNQLQKWPYDPLTWAEEVIRNGFKKKLIVADMGCGDARLALRLGKVATVHSFDLVAVNERVTACDMAHTPLAHSSVDVVLFCLALMGTNCRDFLYEANRLLKMGFATIFTTNTHFSGALLIVEVASRFGLAFKKFLRLLKPFGFEITQWEITKDTYFAHGRLSKVKDISNLVVSSLPNVTINPCLYKKR</sequence>
<comment type="similarity">
    <text evidence="2 9">Belongs to the methyltransferase superfamily. RRP8 family.</text>
</comment>
<dbReference type="Gene3D" id="1.10.10.2150">
    <property type="entry name" value="Ribosomal RNA-processing protein 8, N-terminal domain"/>
    <property type="match status" value="1"/>
</dbReference>
<dbReference type="AlphaFoldDB" id="A0A068YAN1"/>
<dbReference type="Pfam" id="PF05148">
    <property type="entry name" value="Methyltransf_8"/>
    <property type="match status" value="1"/>
</dbReference>
<keyword evidence="5 9" id="KW-0489">Methyltransferase</keyword>